<dbReference type="PANTHER" id="PTHR11800">
    <property type="entry name" value="DNA-DIRECTED RNA POLYMERASE"/>
    <property type="match status" value="1"/>
</dbReference>
<dbReference type="InterPro" id="IPR022842">
    <property type="entry name" value="RNAP_Rpo3/Rpb3/RPAC1"/>
</dbReference>
<dbReference type="Proteomes" id="UP000011087">
    <property type="component" value="Unassembled WGS sequence"/>
</dbReference>
<dbReference type="AlphaFoldDB" id="L1JYV0"/>
<gene>
    <name evidence="5" type="ORF">GUITHDRAFT_100722</name>
</gene>
<keyword evidence="1" id="KW-0240">DNA-directed RNA polymerase</keyword>
<dbReference type="RefSeq" id="XP_005840731.1">
    <property type="nucleotide sequence ID" value="XM_005840674.1"/>
</dbReference>
<keyword evidence="7" id="KW-1185">Reference proteome</keyword>
<dbReference type="KEGG" id="gtt:GUITHDRAFT_100722"/>
<protein>
    <recommendedName>
        <fullName evidence="4">DNA-directed RNA polymerase RpoA/D/Rpb3-type domain-containing protein</fullName>
    </recommendedName>
</protein>
<evidence type="ECO:0000256" key="1">
    <source>
        <dbReference type="ARBA" id="ARBA00022478"/>
    </source>
</evidence>
<reference evidence="7" key="2">
    <citation type="submission" date="2012-11" db="EMBL/GenBank/DDBJ databases">
        <authorList>
            <person name="Kuo A."/>
            <person name="Curtis B.A."/>
            <person name="Tanifuji G."/>
            <person name="Burki F."/>
            <person name="Gruber A."/>
            <person name="Irimia M."/>
            <person name="Maruyama S."/>
            <person name="Arias M.C."/>
            <person name="Ball S.G."/>
            <person name="Gile G.H."/>
            <person name="Hirakawa Y."/>
            <person name="Hopkins J.F."/>
            <person name="Rensing S.A."/>
            <person name="Schmutz J."/>
            <person name="Symeonidi A."/>
            <person name="Elias M."/>
            <person name="Eveleigh R.J."/>
            <person name="Herman E.K."/>
            <person name="Klute M.J."/>
            <person name="Nakayama T."/>
            <person name="Obornik M."/>
            <person name="Reyes-Prieto A."/>
            <person name="Armbrust E.V."/>
            <person name="Aves S.J."/>
            <person name="Beiko R.G."/>
            <person name="Coutinho P."/>
            <person name="Dacks J.B."/>
            <person name="Durnford D.G."/>
            <person name="Fast N.M."/>
            <person name="Green B.R."/>
            <person name="Grisdale C."/>
            <person name="Hempe F."/>
            <person name="Henrissat B."/>
            <person name="Hoppner M.P."/>
            <person name="Ishida K.-I."/>
            <person name="Kim E."/>
            <person name="Koreny L."/>
            <person name="Kroth P.G."/>
            <person name="Liu Y."/>
            <person name="Malik S.-B."/>
            <person name="Maier U.G."/>
            <person name="McRose D."/>
            <person name="Mock T."/>
            <person name="Neilson J.A."/>
            <person name="Onodera N.T."/>
            <person name="Poole A.M."/>
            <person name="Pritham E.J."/>
            <person name="Richards T.A."/>
            <person name="Rocap G."/>
            <person name="Roy S.W."/>
            <person name="Sarai C."/>
            <person name="Schaack S."/>
            <person name="Shirato S."/>
            <person name="Slamovits C.H."/>
            <person name="Spencer D.F."/>
            <person name="Suzuki S."/>
            <person name="Worden A.Z."/>
            <person name="Zauner S."/>
            <person name="Barry K."/>
            <person name="Bell C."/>
            <person name="Bharti A.K."/>
            <person name="Crow J.A."/>
            <person name="Grimwood J."/>
            <person name="Kramer R."/>
            <person name="Lindquist E."/>
            <person name="Lucas S."/>
            <person name="Salamov A."/>
            <person name="McFadden G.I."/>
            <person name="Lane C.E."/>
            <person name="Keeling P.J."/>
            <person name="Gray M.W."/>
            <person name="Grigoriev I.V."/>
            <person name="Archibald J.M."/>
        </authorList>
    </citation>
    <scope>NUCLEOTIDE SEQUENCE</scope>
    <source>
        <strain evidence="7">CCMP2712</strain>
    </source>
</reference>
<name>L1JYV0_GUITC</name>
<reference evidence="5 7" key="1">
    <citation type="journal article" date="2012" name="Nature">
        <title>Algal genomes reveal evolutionary mosaicism and the fate of nucleomorphs.</title>
        <authorList>
            <consortium name="DOE Joint Genome Institute"/>
            <person name="Curtis B.A."/>
            <person name="Tanifuji G."/>
            <person name="Burki F."/>
            <person name="Gruber A."/>
            <person name="Irimia M."/>
            <person name="Maruyama S."/>
            <person name="Arias M.C."/>
            <person name="Ball S.G."/>
            <person name="Gile G.H."/>
            <person name="Hirakawa Y."/>
            <person name="Hopkins J.F."/>
            <person name="Kuo A."/>
            <person name="Rensing S.A."/>
            <person name="Schmutz J."/>
            <person name="Symeonidi A."/>
            <person name="Elias M."/>
            <person name="Eveleigh R.J."/>
            <person name="Herman E.K."/>
            <person name="Klute M.J."/>
            <person name="Nakayama T."/>
            <person name="Obornik M."/>
            <person name="Reyes-Prieto A."/>
            <person name="Armbrust E.V."/>
            <person name="Aves S.J."/>
            <person name="Beiko R.G."/>
            <person name="Coutinho P."/>
            <person name="Dacks J.B."/>
            <person name="Durnford D.G."/>
            <person name="Fast N.M."/>
            <person name="Green B.R."/>
            <person name="Grisdale C.J."/>
            <person name="Hempel F."/>
            <person name="Henrissat B."/>
            <person name="Hoppner M.P."/>
            <person name="Ishida K."/>
            <person name="Kim E."/>
            <person name="Koreny L."/>
            <person name="Kroth P.G."/>
            <person name="Liu Y."/>
            <person name="Malik S.B."/>
            <person name="Maier U.G."/>
            <person name="McRose D."/>
            <person name="Mock T."/>
            <person name="Neilson J.A."/>
            <person name="Onodera N.T."/>
            <person name="Poole A.M."/>
            <person name="Pritham E.J."/>
            <person name="Richards T.A."/>
            <person name="Rocap G."/>
            <person name="Roy S.W."/>
            <person name="Sarai C."/>
            <person name="Schaack S."/>
            <person name="Shirato S."/>
            <person name="Slamovits C.H."/>
            <person name="Spencer D.F."/>
            <person name="Suzuki S."/>
            <person name="Worden A.Z."/>
            <person name="Zauner S."/>
            <person name="Barry K."/>
            <person name="Bell C."/>
            <person name="Bharti A.K."/>
            <person name="Crow J.A."/>
            <person name="Grimwood J."/>
            <person name="Kramer R."/>
            <person name="Lindquist E."/>
            <person name="Lucas S."/>
            <person name="Salamov A."/>
            <person name="McFadden G.I."/>
            <person name="Lane C.E."/>
            <person name="Keeling P.J."/>
            <person name="Gray M.W."/>
            <person name="Grigoriev I.V."/>
            <person name="Archibald J.M."/>
        </authorList>
    </citation>
    <scope>NUCLEOTIDE SEQUENCE</scope>
    <source>
        <strain evidence="5 7">CCMP2712</strain>
    </source>
</reference>
<comment type="similarity">
    <text evidence="3">Belongs to the archaeal Rpo3/eukaryotic RPB3 RNA polymerase subunit family.</text>
</comment>
<keyword evidence="2" id="KW-0804">Transcription</keyword>
<dbReference type="STRING" id="905079.L1JYV0"/>
<dbReference type="EnsemblProtists" id="EKX53751">
    <property type="protein sequence ID" value="EKX53751"/>
    <property type="gene ID" value="GUITHDRAFT_100722"/>
</dbReference>
<evidence type="ECO:0000313" key="7">
    <source>
        <dbReference type="Proteomes" id="UP000011087"/>
    </source>
</evidence>
<dbReference type="InterPro" id="IPR036603">
    <property type="entry name" value="RBP11-like"/>
</dbReference>
<dbReference type="GO" id="GO:0046983">
    <property type="term" value="F:protein dimerization activity"/>
    <property type="evidence" value="ECO:0007669"/>
    <property type="project" value="InterPro"/>
</dbReference>
<dbReference type="Pfam" id="PF01000">
    <property type="entry name" value="RNA_pol_A_bac"/>
    <property type="match status" value="1"/>
</dbReference>
<dbReference type="PANTHER" id="PTHR11800:SF2">
    <property type="entry name" value="DNA-DIRECTED RNA POLYMERASE II SUBUNIT RPB3"/>
    <property type="match status" value="1"/>
</dbReference>
<dbReference type="GO" id="GO:0005665">
    <property type="term" value="C:RNA polymerase II, core complex"/>
    <property type="evidence" value="ECO:0007669"/>
    <property type="project" value="TreeGrafter"/>
</dbReference>
<dbReference type="InterPro" id="IPR036643">
    <property type="entry name" value="RNApol_insert_sf"/>
</dbReference>
<dbReference type="OMA" id="FYFEVES"/>
<dbReference type="GO" id="GO:0003899">
    <property type="term" value="F:DNA-directed RNA polymerase activity"/>
    <property type="evidence" value="ECO:0007669"/>
    <property type="project" value="InterPro"/>
</dbReference>
<sequence length="319" mass="35904">MASTRTPLIEVNFLDDYNINFVLSNTDVSIANALRKAIISEVPTIAIDLVEIEENSSVLADEFIAHRLGLIPLVSTRAMHADGPVPFRDVEGNITSFLWHHEASDDKDCEIKFELEVRNTEDNPMEVRLILIRLLEVLRHGGGVKPVEYDPEYPVVIAKLKRNQAIKLTAIAKKGVGKMHSKWSPASGVYFTYEPVVTINYERMEGLSAQQRKTWVEACPPGILRFNEMTGQVEVEDEINNGIAFSGECEKVAKELFGYDFYDLIVIKPKSGSDGYPDRFNFFVETNGALDPVTLVRAAIWELVRKVQNIEESLRTGEM</sequence>
<evidence type="ECO:0000256" key="2">
    <source>
        <dbReference type="ARBA" id="ARBA00023163"/>
    </source>
</evidence>
<dbReference type="InterPro" id="IPR011262">
    <property type="entry name" value="DNA-dir_RNA_pol_insert"/>
</dbReference>
<accession>L1JYV0</accession>
<dbReference type="HAMAP" id="MF_00320">
    <property type="entry name" value="RNApol_arch_Rpo3"/>
    <property type="match status" value="1"/>
</dbReference>
<dbReference type="EMBL" id="JH992969">
    <property type="protein sequence ID" value="EKX53751.1"/>
    <property type="molecule type" value="Genomic_DNA"/>
</dbReference>
<dbReference type="eggNOG" id="KOG1522">
    <property type="taxonomic scope" value="Eukaryota"/>
</dbReference>
<feature type="domain" description="DNA-directed RNA polymerase RpoA/D/Rpb3-type" evidence="4">
    <location>
        <begin position="18"/>
        <end position="313"/>
    </location>
</feature>
<dbReference type="OrthoDB" id="270173at2759"/>
<dbReference type="GO" id="GO:0006366">
    <property type="term" value="P:transcription by RNA polymerase II"/>
    <property type="evidence" value="ECO:0007669"/>
    <property type="project" value="TreeGrafter"/>
</dbReference>
<dbReference type="InterPro" id="IPR050518">
    <property type="entry name" value="Rpo3/RPB3_RNA_Pol_subunit"/>
</dbReference>
<organism evidence="5">
    <name type="scientific">Guillardia theta (strain CCMP2712)</name>
    <name type="common">Cryptophyte</name>
    <dbReference type="NCBI Taxonomy" id="905079"/>
    <lineage>
        <taxon>Eukaryota</taxon>
        <taxon>Cryptophyceae</taxon>
        <taxon>Pyrenomonadales</taxon>
        <taxon>Geminigeraceae</taxon>
        <taxon>Guillardia</taxon>
    </lineage>
</organism>
<dbReference type="Pfam" id="PF01193">
    <property type="entry name" value="RNA_pol_L"/>
    <property type="match status" value="1"/>
</dbReference>
<dbReference type="PaxDb" id="55529-EKX53751"/>
<dbReference type="InterPro" id="IPR011263">
    <property type="entry name" value="DNA-dir_RNA_pol_RpoA/D/Rpb3"/>
</dbReference>
<evidence type="ECO:0000259" key="4">
    <source>
        <dbReference type="SMART" id="SM00662"/>
    </source>
</evidence>
<dbReference type="SMART" id="SM00662">
    <property type="entry name" value="RPOLD"/>
    <property type="match status" value="1"/>
</dbReference>
<dbReference type="HOGENOM" id="CLU_038421_1_0_1"/>
<evidence type="ECO:0000256" key="3">
    <source>
        <dbReference type="ARBA" id="ARBA00025804"/>
    </source>
</evidence>
<evidence type="ECO:0000313" key="5">
    <source>
        <dbReference type="EMBL" id="EKX53751.1"/>
    </source>
</evidence>
<reference evidence="6" key="3">
    <citation type="submission" date="2016-03" db="UniProtKB">
        <authorList>
            <consortium name="EnsemblProtists"/>
        </authorList>
    </citation>
    <scope>IDENTIFICATION</scope>
</reference>
<dbReference type="GeneID" id="17310251"/>
<evidence type="ECO:0000313" key="6">
    <source>
        <dbReference type="EnsemblProtists" id="EKX53751"/>
    </source>
</evidence>
<dbReference type="Gene3D" id="2.170.120.12">
    <property type="entry name" value="DNA-directed RNA polymerase, insert domain"/>
    <property type="match status" value="1"/>
</dbReference>
<dbReference type="SUPFAM" id="SSF55257">
    <property type="entry name" value="RBP11-like subunits of RNA polymerase"/>
    <property type="match status" value="1"/>
</dbReference>
<proteinExistence type="inferred from homology"/>
<dbReference type="Gene3D" id="3.30.1360.10">
    <property type="entry name" value="RNA polymerase, RBP11-like subunit"/>
    <property type="match status" value="1"/>
</dbReference>
<dbReference type="SUPFAM" id="SSF56553">
    <property type="entry name" value="Insert subdomain of RNA polymerase alpha subunit"/>
    <property type="match status" value="1"/>
</dbReference>